<organism evidence="4 5">
    <name type="scientific">Pseudooctadecabacter jejudonensis</name>
    <dbReference type="NCBI Taxonomy" id="1391910"/>
    <lineage>
        <taxon>Bacteria</taxon>
        <taxon>Pseudomonadati</taxon>
        <taxon>Pseudomonadota</taxon>
        <taxon>Alphaproteobacteria</taxon>
        <taxon>Rhodobacterales</taxon>
        <taxon>Paracoccaceae</taxon>
        <taxon>Pseudooctadecabacter</taxon>
    </lineage>
</organism>
<evidence type="ECO:0000313" key="4">
    <source>
        <dbReference type="EMBL" id="SLN17319.1"/>
    </source>
</evidence>
<protein>
    <recommendedName>
        <fullName evidence="6">Glycosyl transferase family 2</fullName>
    </recommendedName>
</protein>
<dbReference type="GO" id="GO:0005737">
    <property type="term" value="C:cytoplasm"/>
    <property type="evidence" value="ECO:0007669"/>
    <property type="project" value="TreeGrafter"/>
</dbReference>
<keyword evidence="2" id="KW-0812">Transmembrane</keyword>
<comment type="subcellular location">
    <subcellularLocation>
        <location evidence="1">Membrane</location>
        <topology evidence="1">Single-pass membrane protein</topology>
    </subcellularLocation>
</comment>
<dbReference type="PANTHER" id="PTHR21461:SF69">
    <property type="entry name" value="GLYCOSYLTRANSFERASE FAMILY 92 PROTEIN"/>
    <property type="match status" value="1"/>
</dbReference>
<evidence type="ECO:0000313" key="5">
    <source>
        <dbReference type="Proteomes" id="UP000193623"/>
    </source>
</evidence>
<dbReference type="InterPro" id="IPR029044">
    <property type="entry name" value="Nucleotide-diphossugar_trans"/>
</dbReference>
<dbReference type="AlphaFoldDB" id="A0A1Y5RL76"/>
<dbReference type="EMBL" id="FWFT01000001">
    <property type="protein sequence ID" value="SLN17319.1"/>
    <property type="molecule type" value="Genomic_DNA"/>
</dbReference>
<dbReference type="SUPFAM" id="SSF53448">
    <property type="entry name" value="Nucleotide-diphospho-sugar transferases"/>
    <property type="match status" value="1"/>
</dbReference>
<dbReference type="RefSeq" id="WP_085862992.1">
    <property type="nucleotide sequence ID" value="NZ_FWFT01000001.1"/>
</dbReference>
<accession>A0A1Y5RL76</accession>
<evidence type="ECO:0000256" key="2">
    <source>
        <dbReference type="ARBA" id="ARBA00022692"/>
    </source>
</evidence>
<keyword evidence="5" id="KW-1185">Reference proteome</keyword>
<dbReference type="GO" id="GO:0016757">
    <property type="term" value="F:glycosyltransferase activity"/>
    <property type="evidence" value="ECO:0007669"/>
    <property type="project" value="TreeGrafter"/>
</dbReference>
<evidence type="ECO:0000256" key="1">
    <source>
        <dbReference type="ARBA" id="ARBA00004167"/>
    </source>
</evidence>
<sequence>MTKAPNAGRKVLVTTMKNEGPYLLEWLAYHKKIGIDEFCIFSNDCTDGTNLMLNRLDQLGVVKHYDNPQGPNMDPQRSAYSRANRLKWVKSADWVLIVDADEFLNIHVGDGTLDDLIHACGDPDAISINWRLMGSVGQSKMSIDPMNGELVTDRFTRGSSFEDPENGLVWGFKTLFRPGKFDFFGVHRPKWRKETDVEPGKVTWTNAAGKPMGDAYLRKGWRGSKENVTNEFAQVNHYAIKSREDFLLKRLRGTANSKNKGRIDMDYWDKYDINTHEDSTIRNDGVRDQMNTWLEDADLAALARACADCSQRVLDYQLTVPEFRTFIDTGIFEPMKKPEDVP</sequence>
<dbReference type="OrthoDB" id="4964299at2"/>
<keyword evidence="3" id="KW-1133">Transmembrane helix</keyword>
<keyword evidence="3" id="KW-0472">Membrane</keyword>
<name>A0A1Y5RL76_9RHOB</name>
<dbReference type="PANTHER" id="PTHR21461">
    <property type="entry name" value="GLYCOSYLTRANSFERASE FAMILY 92 PROTEIN"/>
    <property type="match status" value="1"/>
</dbReference>
<evidence type="ECO:0000256" key="3">
    <source>
        <dbReference type="ARBA" id="ARBA00022989"/>
    </source>
</evidence>
<dbReference type="GO" id="GO:0016020">
    <property type="term" value="C:membrane"/>
    <property type="evidence" value="ECO:0007669"/>
    <property type="project" value="UniProtKB-SubCell"/>
</dbReference>
<dbReference type="Proteomes" id="UP000193623">
    <property type="component" value="Unassembled WGS sequence"/>
</dbReference>
<evidence type="ECO:0008006" key="6">
    <source>
        <dbReference type="Google" id="ProtNLM"/>
    </source>
</evidence>
<proteinExistence type="predicted"/>
<reference evidence="4 5" key="1">
    <citation type="submission" date="2017-03" db="EMBL/GenBank/DDBJ databases">
        <authorList>
            <person name="Afonso C.L."/>
            <person name="Miller P.J."/>
            <person name="Scott M.A."/>
            <person name="Spackman E."/>
            <person name="Goraichik I."/>
            <person name="Dimitrov K.M."/>
            <person name="Suarez D.L."/>
            <person name="Swayne D.E."/>
        </authorList>
    </citation>
    <scope>NUCLEOTIDE SEQUENCE [LARGE SCALE GENOMIC DNA]</scope>
    <source>
        <strain evidence="4 5">CECT 8397</strain>
    </source>
</reference>
<dbReference type="Pfam" id="PF13704">
    <property type="entry name" value="Glyco_tranf_2_4"/>
    <property type="match status" value="1"/>
</dbReference>
<gene>
    <name evidence="4" type="ORF">PSJ8397_00540</name>
</gene>